<evidence type="ECO:0000259" key="8">
    <source>
        <dbReference type="Pfam" id="PF01095"/>
    </source>
</evidence>
<dbReference type="Gene3D" id="2.160.20.10">
    <property type="entry name" value="Single-stranded right-handed beta-helix, Pectin lyase-like"/>
    <property type="match status" value="1"/>
</dbReference>
<gene>
    <name evidence="9" type="ORF">DCAF_LOCUS24162</name>
</gene>
<dbReference type="InterPro" id="IPR012334">
    <property type="entry name" value="Pectin_lyas_fold"/>
</dbReference>
<feature type="non-terminal residue" evidence="9">
    <location>
        <position position="1"/>
    </location>
</feature>
<keyword evidence="5" id="KW-0134">Cell wall</keyword>
<feature type="domain" description="Pectinesterase catalytic" evidence="8">
    <location>
        <begin position="9"/>
        <end position="123"/>
    </location>
</feature>
<evidence type="ECO:0000313" key="9">
    <source>
        <dbReference type="EMBL" id="CAK7352318.1"/>
    </source>
</evidence>
<comment type="subcellular location">
    <subcellularLocation>
        <location evidence="1">Secreted</location>
        <location evidence="1">Cell wall</location>
    </subcellularLocation>
</comment>
<dbReference type="EC" id="3.1.1.11" evidence="4"/>
<comment type="similarity">
    <text evidence="3">Belongs to the pectinesterase family.</text>
</comment>
<dbReference type="SUPFAM" id="SSF51126">
    <property type="entry name" value="Pectin lyase-like"/>
    <property type="match status" value="1"/>
</dbReference>
<evidence type="ECO:0000256" key="3">
    <source>
        <dbReference type="ARBA" id="ARBA00008891"/>
    </source>
</evidence>
<dbReference type="GO" id="GO:0030599">
    <property type="term" value="F:pectinesterase activity"/>
    <property type="evidence" value="ECO:0007669"/>
    <property type="project" value="UniProtKB-EC"/>
</dbReference>
<dbReference type="AlphaFoldDB" id="A0AAV1SM09"/>
<dbReference type="InterPro" id="IPR011050">
    <property type="entry name" value="Pectin_lyase_fold/virulence"/>
</dbReference>
<comment type="pathway">
    <text evidence="2">Glycan metabolism; pectin degradation; 2-dehydro-3-deoxy-D-gluconate from pectin: step 1/5.</text>
</comment>
<dbReference type="PANTHER" id="PTHR31321:SF126">
    <property type="entry name" value="PECTINESTERASE"/>
    <property type="match status" value="1"/>
</dbReference>
<name>A0AAV1SM09_9ROSI</name>
<evidence type="ECO:0000256" key="5">
    <source>
        <dbReference type="ARBA" id="ARBA00022512"/>
    </source>
</evidence>
<dbReference type="EMBL" id="CAWUPB010001194">
    <property type="protein sequence ID" value="CAK7352318.1"/>
    <property type="molecule type" value="Genomic_DNA"/>
</dbReference>
<sequence length="133" mass="14815">NTTIESVAEGTGVITAQARENATDESGFTFIHCNITGLGNNTYLGRAWKKRPRVVFAYTYMGHLINDEGWSTYKYPERNETVYYGEYKCTGPGSSSSGRVPYAKSLCEAEAKPFLSMTYINGNKWLIPPPKLP</sequence>
<proteinExistence type="inferred from homology"/>
<comment type="caution">
    <text evidence="9">The sequence shown here is derived from an EMBL/GenBank/DDBJ whole genome shotgun (WGS) entry which is preliminary data.</text>
</comment>
<dbReference type="GO" id="GO:0045490">
    <property type="term" value="P:pectin catabolic process"/>
    <property type="evidence" value="ECO:0007669"/>
    <property type="project" value="TreeGrafter"/>
</dbReference>
<accession>A0AAV1SM09</accession>
<evidence type="ECO:0000256" key="2">
    <source>
        <dbReference type="ARBA" id="ARBA00005184"/>
    </source>
</evidence>
<evidence type="ECO:0000256" key="4">
    <source>
        <dbReference type="ARBA" id="ARBA00013229"/>
    </source>
</evidence>
<reference evidence="9 10" key="1">
    <citation type="submission" date="2024-01" db="EMBL/GenBank/DDBJ databases">
        <authorList>
            <person name="Waweru B."/>
        </authorList>
    </citation>
    <scope>NUCLEOTIDE SEQUENCE [LARGE SCALE GENOMIC DNA]</scope>
</reference>
<keyword evidence="6" id="KW-0378">Hydrolase</keyword>
<evidence type="ECO:0000256" key="7">
    <source>
        <dbReference type="ARBA" id="ARBA00023085"/>
    </source>
</evidence>
<keyword evidence="7" id="KW-0063">Aspartyl esterase</keyword>
<keyword evidence="5" id="KW-0964">Secreted</keyword>
<dbReference type="InterPro" id="IPR000070">
    <property type="entry name" value="Pectinesterase_cat"/>
</dbReference>
<dbReference type="GO" id="GO:0042545">
    <property type="term" value="P:cell wall modification"/>
    <property type="evidence" value="ECO:0007669"/>
    <property type="project" value="InterPro"/>
</dbReference>
<evidence type="ECO:0000256" key="6">
    <source>
        <dbReference type="ARBA" id="ARBA00022801"/>
    </source>
</evidence>
<evidence type="ECO:0000256" key="1">
    <source>
        <dbReference type="ARBA" id="ARBA00004191"/>
    </source>
</evidence>
<keyword evidence="10" id="KW-1185">Reference proteome</keyword>
<organism evidence="9 10">
    <name type="scientific">Dovyalis caffra</name>
    <dbReference type="NCBI Taxonomy" id="77055"/>
    <lineage>
        <taxon>Eukaryota</taxon>
        <taxon>Viridiplantae</taxon>
        <taxon>Streptophyta</taxon>
        <taxon>Embryophyta</taxon>
        <taxon>Tracheophyta</taxon>
        <taxon>Spermatophyta</taxon>
        <taxon>Magnoliopsida</taxon>
        <taxon>eudicotyledons</taxon>
        <taxon>Gunneridae</taxon>
        <taxon>Pentapetalae</taxon>
        <taxon>rosids</taxon>
        <taxon>fabids</taxon>
        <taxon>Malpighiales</taxon>
        <taxon>Salicaceae</taxon>
        <taxon>Flacourtieae</taxon>
        <taxon>Dovyalis</taxon>
    </lineage>
</organism>
<protein>
    <recommendedName>
        <fullName evidence="4">pectinesterase</fullName>
        <ecNumber evidence="4">3.1.1.11</ecNumber>
    </recommendedName>
</protein>
<evidence type="ECO:0000313" key="10">
    <source>
        <dbReference type="Proteomes" id="UP001314170"/>
    </source>
</evidence>
<dbReference type="Proteomes" id="UP001314170">
    <property type="component" value="Unassembled WGS sequence"/>
</dbReference>
<dbReference type="Pfam" id="PF01095">
    <property type="entry name" value="Pectinesterase"/>
    <property type="match status" value="1"/>
</dbReference>
<dbReference type="PANTHER" id="PTHR31321">
    <property type="entry name" value="ACYL-COA THIOESTER HYDROLASE YBHC-RELATED"/>
    <property type="match status" value="1"/>
</dbReference>